<dbReference type="PROSITE" id="PS00517">
    <property type="entry name" value="RNASE_3_1"/>
    <property type="match status" value="1"/>
</dbReference>
<keyword evidence="9" id="KW-0479">Metal-binding</keyword>
<feature type="binding site" evidence="9">
    <location>
        <position position="126"/>
    </location>
    <ligand>
        <name>Mg(2+)</name>
        <dbReference type="ChEBI" id="CHEBI:18420"/>
    </ligand>
</feature>
<feature type="active site" evidence="9">
    <location>
        <position position="126"/>
    </location>
</feature>
<feature type="active site" evidence="9">
    <location>
        <position position="54"/>
    </location>
</feature>
<keyword evidence="3 9" id="KW-0698">rRNA processing</keyword>
<dbReference type="GO" id="GO:0006364">
    <property type="term" value="P:rRNA processing"/>
    <property type="evidence" value="ECO:0007669"/>
    <property type="project" value="UniProtKB-UniRule"/>
</dbReference>
<comment type="caution">
    <text evidence="12">The sequence shown here is derived from an EMBL/GenBank/DDBJ whole genome shotgun (WGS) entry which is preliminary data.</text>
</comment>
<keyword evidence="6 9" id="KW-0255">Endonuclease</keyword>
<keyword evidence="9" id="KW-0819">tRNA processing</keyword>
<feature type="binding site" evidence="9">
    <location>
        <position position="50"/>
    </location>
    <ligand>
        <name>Mg(2+)</name>
        <dbReference type="ChEBI" id="CHEBI:18420"/>
    </ligand>
</feature>
<evidence type="ECO:0000256" key="3">
    <source>
        <dbReference type="ARBA" id="ARBA00022552"/>
    </source>
</evidence>
<comment type="function">
    <text evidence="9">Digests double-stranded RNA. Involved in the processing of primary rRNA transcript to yield the immediate precursors to the large and small rRNAs (23S and 16S). Processes some mRNAs, and tRNAs when they are encoded in the rRNA operon. Processes pre-crRNA and tracrRNA of type II CRISPR loci if present in the organism.</text>
</comment>
<sequence length="239" mass="26433">MTEPERERGLAELQDRLGYTFRDAQLLDCALTHKSYANEIGLPYHYERLEFLGDAVLELIVSTYLYSAYPSAHEGQLSKLRSCLVNAEAFAGLARQIGLGALLQLGRGEARSGGHNKNSLLAAALEAVMGALYLDGGFVEAQNIFLKCFAEVLQTRIHQAQVWDYKGLLQEQTLSLFGCTPTYRVVCEEGPAHQKTFHVQLSLNREVYDCIGTGRSKKAAEQHAAQQLLARLQDESSPA</sequence>
<comment type="catalytic activity">
    <reaction evidence="1 9">
        <text>Endonucleolytic cleavage to 5'-phosphomonoester.</text>
        <dbReference type="EC" id="3.1.26.3"/>
    </reaction>
</comment>
<dbReference type="EMBL" id="AZHX01000152">
    <property type="protein sequence ID" value="ETX08710.1"/>
    <property type="molecule type" value="Genomic_DNA"/>
</dbReference>
<dbReference type="PANTHER" id="PTHR11207:SF0">
    <property type="entry name" value="RIBONUCLEASE 3"/>
    <property type="match status" value="1"/>
</dbReference>
<evidence type="ECO:0000256" key="7">
    <source>
        <dbReference type="ARBA" id="ARBA00022801"/>
    </source>
</evidence>
<dbReference type="InterPro" id="IPR011907">
    <property type="entry name" value="RNase_III"/>
</dbReference>
<dbReference type="EC" id="3.1.26.3" evidence="9"/>
<dbReference type="Gene3D" id="1.10.1520.10">
    <property type="entry name" value="Ribonuclease III domain"/>
    <property type="match status" value="1"/>
</dbReference>
<reference evidence="12 13" key="1">
    <citation type="journal article" date="2014" name="Nature">
        <title>An environmental bacterial taxon with a large and distinct metabolic repertoire.</title>
        <authorList>
            <person name="Wilson M.C."/>
            <person name="Mori T."/>
            <person name="Ruckert C."/>
            <person name="Uria A.R."/>
            <person name="Helf M.J."/>
            <person name="Takada K."/>
            <person name="Gernert C."/>
            <person name="Steffens U.A."/>
            <person name="Heycke N."/>
            <person name="Schmitt S."/>
            <person name="Rinke C."/>
            <person name="Helfrich E.J."/>
            <person name="Brachmann A.O."/>
            <person name="Gurgui C."/>
            <person name="Wakimoto T."/>
            <person name="Kracht M."/>
            <person name="Crusemann M."/>
            <person name="Hentschel U."/>
            <person name="Abe I."/>
            <person name="Matsunaga S."/>
            <person name="Kalinowski J."/>
            <person name="Takeyama H."/>
            <person name="Piel J."/>
        </authorList>
    </citation>
    <scope>NUCLEOTIDE SEQUENCE [LARGE SCALE GENOMIC DNA]</scope>
    <source>
        <strain evidence="13">TSY2</strain>
    </source>
</reference>
<dbReference type="InterPro" id="IPR014720">
    <property type="entry name" value="dsRBD_dom"/>
</dbReference>
<dbReference type="Proteomes" id="UP000019140">
    <property type="component" value="Unassembled WGS sequence"/>
</dbReference>
<dbReference type="GO" id="GO:0008033">
    <property type="term" value="P:tRNA processing"/>
    <property type="evidence" value="ECO:0007669"/>
    <property type="project" value="UniProtKB-KW"/>
</dbReference>
<feature type="domain" description="RNase III" evidence="11">
    <location>
        <begin position="10"/>
        <end position="137"/>
    </location>
</feature>
<dbReference type="SMART" id="SM00358">
    <property type="entry name" value="DSRM"/>
    <property type="match status" value="1"/>
</dbReference>
<organism evidence="12 13">
    <name type="scientific">Candidatus Entotheonella gemina</name>
    <dbReference type="NCBI Taxonomy" id="1429439"/>
    <lineage>
        <taxon>Bacteria</taxon>
        <taxon>Pseudomonadati</taxon>
        <taxon>Nitrospinota/Tectimicrobiota group</taxon>
        <taxon>Candidatus Tectimicrobiota</taxon>
        <taxon>Candidatus Entotheonellia</taxon>
        <taxon>Candidatus Entotheonellales</taxon>
        <taxon>Candidatus Entotheonellaceae</taxon>
        <taxon>Candidatus Entotheonella</taxon>
    </lineage>
</organism>
<comment type="cofactor">
    <cofactor evidence="9">
        <name>Mg(2+)</name>
        <dbReference type="ChEBI" id="CHEBI:18420"/>
    </cofactor>
</comment>
<dbReference type="SMART" id="SM00535">
    <property type="entry name" value="RIBOc"/>
    <property type="match status" value="1"/>
</dbReference>
<keyword evidence="8 9" id="KW-0694">RNA-binding</keyword>
<dbReference type="FunFam" id="1.10.1520.10:FF:000001">
    <property type="entry name" value="Ribonuclease 3"/>
    <property type="match status" value="1"/>
</dbReference>
<dbReference type="CDD" id="cd10845">
    <property type="entry name" value="DSRM_RNAse_III_family"/>
    <property type="match status" value="1"/>
</dbReference>
<dbReference type="GO" id="GO:0004525">
    <property type="term" value="F:ribonuclease III activity"/>
    <property type="evidence" value="ECO:0007669"/>
    <property type="project" value="UniProtKB-UniRule"/>
</dbReference>
<dbReference type="PATRIC" id="fig|1429439.4.peg.651"/>
<evidence type="ECO:0000313" key="12">
    <source>
        <dbReference type="EMBL" id="ETX08710.1"/>
    </source>
</evidence>
<keyword evidence="5 9" id="KW-0540">Nuclease</keyword>
<dbReference type="AlphaFoldDB" id="W4MEV6"/>
<dbReference type="HOGENOM" id="CLU_000907_1_3_7"/>
<evidence type="ECO:0000256" key="4">
    <source>
        <dbReference type="ARBA" id="ARBA00022664"/>
    </source>
</evidence>
<keyword evidence="4 9" id="KW-0507">mRNA processing</keyword>
<keyword evidence="9" id="KW-0699">rRNA-binding</keyword>
<dbReference type="Gene3D" id="3.30.160.20">
    <property type="match status" value="1"/>
</dbReference>
<gene>
    <name evidence="9" type="primary">rnc</name>
    <name evidence="12" type="ORF">ETSY2_03820</name>
</gene>
<evidence type="ECO:0000256" key="9">
    <source>
        <dbReference type="HAMAP-Rule" id="MF_00104"/>
    </source>
</evidence>
<proteinExistence type="inferred from homology"/>
<protein>
    <recommendedName>
        <fullName evidence="9">Ribonuclease 3</fullName>
        <ecNumber evidence="9">3.1.26.3</ecNumber>
    </recommendedName>
    <alternativeName>
        <fullName evidence="9">Ribonuclease III</fullName>
        <shortName evidence="9">RNase III</shortName>
    </alternativeName>
</protein>
<comment type="subcellular location">
    <subcellularLocation>
        <location evidence="9">Cytoplasm</location>
    </subcellularLocation>
</comment>
<comment type="similarity">
    <text evidence="2">Belongs to the ribonuclease III family.</text>
</comment>
<dbReference type="SUPFAM" id="SSF54768">
    <property type="entry name" value="dsRNA-binding domain-like"/>
    <property type="match status" value="1"/>
</dbReference>
<name>W4MEV6_9BACT</name>
<dbReference type="InterPro" id="IPR000999">
    <property type="entry name" value="RNase_III_dom"/>
</dbReference>
<evidence type="ECO:0000256" key="5">
    <source>
        <dbReference type="ARBA" id="ARBA00022722"/>
    </source>
</evidence>
<keyword evidence="9" id="KW-0963">Cytoplasm</keyword>
<evidence type="ECO:0000256" key="6">
    <source>
        <dbReference type="ARBA" id="ARBA00022759"/>
    </source>
</evidence>
<dbReference type="Pfam" id="PF00035">
    <property type="entry name" value="dsrm"/>
    <property type="match status" value="1"/>
</dbReference>
<dbReference type="PROSITE" id="PS50137">
    <property type="entry name" value="DS_RBD"/>
    <property type="match status" value="1"/>
</dbReference>
<dbReference type="GO" id="GO:0010468">
    <property type="term" value="P:regulation of gene expression"/>
    <property type="evidence" value="ECO:0007669"/>
    <property type="project" value="TreeGrafter"/>
</dbReference>
<keyword evidence="7 9" id="KW-0378">Hydrolase</keyword>
<dbReference type="NCBIfam" id="TIGR02191">
    <property type="entry name" value="RNaseIII"/>
    <property type="match status" value="1"/>
</dbReference>
<accession>W4MEV6</accession>
<evidence type="ECO:0000259" key="11">
    <source>
        <dbReference type="PROSITE" id="PS50142"/>
    </source>
</evidence>
<evidence type="ECO:0000256" key="2">
    <source>
        <dbReference type="ARBA" id="ARBA00010183"/>
    </source>
</evidence>
<dbReference type="GO" id="GO:0046872">
    <property type="term" value="F:metal ion binding"/>
    <property type="evidence" value="ECO:0007669"/>
    <property type="project" value="UniProtKB-KW"/>
</dbReference>
<evidence type="ECO:0000256" key="1">
    <source>
        <dbReference type="ARBA" id="ARBA00000109"/>
    </source>
</evidence>
<dbReference type="PROSITE" id="PS50142">
    <property type="entry name" value="RNASE_3_2"/>
    <property type="match status" value="1"/>
</dbReference>
<comment type="subunit">
    <text evidence="9">Homodimer.</text>
</comment>
<dbReference type="InterPro" id="IPR036389">
    <property type="entry name" value="RNase_III_sf"/>
</dbReference>
<dbReference type="Pfam" id="PF14622">
    <property type="entry name" value="Ribonucleas_3_3"/>
    <property type="match status" value="1"/>
</dbReference>
<keyword evidence="9" id="KW-0460">Magnesium</keyword>
<evidence type="ECO:0000313" key="13">
    <source>
        <dbReference type="Proteomes" id="UP000019140"/>
    </source>
</evidence>
<dbReference type="PANTHER" id="PTHR11207">
    <property type="entry name" value="RIBONUCLEASE III"/>
    <property type="match status" value="1"/>
</dbReference>
<dbReference type="GO" id="GO:0003725">
    <property type="term" value="F:double-stranded RNA binding"/>
    <property type="evidence" value="ECO:0007669"/>
    <property type="project" value="TreeGrafter"/>
</dbReference>
<evidence type="ECO:0000259" key="10">
    <source>
        <dbReference type="PROSITE" id="PS50137"/>
    </source>
</evidence>
<dbReference type="GO" id="GO:0019843">
    <property type="term" value="F:rRNA binding"/>
    <property type="evidence" value="ECO:0007669"/>
    <property type="project" value="UniProtKB-KW"/>
</dbReference>
<keyword evidence="13" id="KW-1185">Reference proteome</keyword>
<dbReference type="HAMAP" id="MF_00104">
    <property type="entry name" value="RNase_III"/>
    <property type="match status" value="1"/>
</dbReference>
<evidence type="ECO:0000256" key="8">
    <source>
        <dbReference type="ARBA" id="ARBA00022884"/>
    </source>
</evidence>
<dbReference type="GO" id="GO:0005737">
    <property type="term" value="C:cytoplasm"/>
    <property type="evidence" value="ECO:0007669"/>
    <property type="project" value="UniProtKB-SubCell"/>
</dbReference>
<dbReference type="GO" id="GO:0006397">
    <property type="term" value="P:mRNA processing"/>
    <property type="evidence" value="ECO:0007669"/>
    <property type="project" value="UniProtKB-UniRule"/>
</dbReference>
<feature type="domain" description="DRBM" evidence="10">
    <location>
        <begin position="164"/>
        <end position="234"/>
    </location>
</feature>
<dbReference type="CDD" id="cd00593">
    <property type="entry name" value="RIBOc"/>
    <property type="match status" value="1"/>
</dbReference>
<dbReference type="SUPFAM" id="SSF69065">
    <property type="entry name" value="RNase III domain-like"/>
    <property type="match status" value="1"/>
</dbReference>
<comment type="caution">
    <text evidence="9">Lacks conserved residue(s) required for the propagation of feature annotation.</text>
</comment>